<evidence type="ECO:0000313" key="2">
    <source>
        <dbReference type="Proteomes" id="UP000472355"/>
    </source>
</evidence>
<gene>
    <name evidence="1" type="ORF">EXM65_16585</name>
</gene>
<sequence length="262" mass="31337">MKPNLFRISMLPTISLQEKTNLEQLLDLLDKNEKLIPNKWGNDERIKVDYKRSEIIEKVLTKDIRFNEVFVYRNEKPIKYEGWFLTEKSYRAYLEFQFSKNMSRKYWKEFFCLSDNIANIVKPRFGVTTMWSDEIKIDSYDSKASFYNMIESRSCSPGEFLPDGPLGVGLRTYFNKEMINLFGREFLLNAPVYVEELEWGGIRMDLVKEPWNTEMECMFETWIKVMDYLKKAEVFSNYVFRGEDVMAKIVTTEKWKRFVDSL</sequence>
<evidence type="ECO:0000313" key="1">
    <source>
        <dbReference type="EMBL" id="NFA44139.1"/>
    </source>
</evidence>
<reference evidence="1 2" key="1">
    <citation type="submission" date="2019-02" db="EMBL/GenBank/DDBJ databases">
        <title>Genome sequencing of Clostridium botulinum clinical isolates.</title>
        <authorList>
            <person name="Brunt J."/>
            <person name="Van Vliet A.H.M."/>
            <person name="Stringer S.C."/>
            <person name="Grant K.A."/>
            <person name="Carter A.C."/>
            <person name="Peck M.W."/>
        </authorList>
    </citation>
    <scope>NUCLEOTIDE SEQUENCE [LARGE SCALE GENOMIC DNA]</scope>
    <source>
        <strain evidence="1 2">H113700579</strain>
    </source>
</reference>
<accession>A0A6M0STL3</accession>
<dbReference type="AlphaFoldDB" id="A0A6M0STL3"/>
<comment type="caution">
    <text evidence="1">The sequence shown here is derived from an EMBL/GenBank/DDBJ whole genome shotgun (WGS) entry which is preliminary data.</text>
</comment>
<organism evidence="1 2">
    <name type="scientific">Clostridium botulinum</name>
    <dbReference type="NCBI Taxonomy" id="1491"/>
    <lineage>
        <taxon>Bacteria</taxon>
        <taxon>Bacillati</taxon>
        <taxon>Bacillota</taxon>
        <taxon>Clostridia</taxon>
        <taxon>Eubacteriales</taxon>
        <taxon>Clostridiaceae</taxon>
        <taxon>Clostridium</taxon>
    </lineage>
</organism>
<protein>
    <submittedName>
        <fullName evidence="1">Uncharacterized protein</fullName>
    </submittedName>
</protein>
<name>A0A6M0STL3_CLOBO</name>
<dbReference type="Proteomes" id="UP000472355">
    <property type="component" value="Unassembled WGS sequence"/>
</dbReference>
<dbReference type="EMBL" id="SGKU01000061">
    <property type="protein sequence ID" value="NFA44139.1"/>
    <property type="molecule type" value="Genomic_DNA"/>
</dbReference>
<dbReference type="RefSeq" id="WP_252238396.1">
    <property type="nucleotide sequence ID" value="NZ_CP070936.1"/>
</dbReference>
<proteinExistence type="predicted"/>